<keyword evidence="3" id="KW-0862">Zinc</keyword>
<feature type="region of interest" description="Disordered" evidence="6">
    <location>
        <begin position="483"/>
        <end position="506"/>
    </location>
</feature>
<accession>A0ABQ8ZCV0</accession>
<keyword evidence="1" id="KW-0479">Metal-binding</keyword>
<sequence length="506" mass="59904">MAKRLTGKVFYLDISHPMIQQKIKKQLKLRGAQINTALNRSVKYFITDQPKNIISSTCKTNSQSPKKQLSKTPLPLPVLFSQKIFNINKARKFGSRIVSVRCIQKWFNLYDPLKNNNYKTKNNQREREKERTANQTRRNVFDSLTNTTPLFSKTKLLNGKQSTNTKTQKKTKILQNANKRRSIRKIKMNTTNINNNRNSLQTQKKKLQIVNKNSIYIRIEDKQSDYRPIKKRFPQNKIKTTSFFLKQRSSRRLYNLGQVIGEHGQERKLRQKRRLKHKKRRRKIKGSGYCENCKVKYSNFENHCQSKEHQRFCKNSKNFEKADNFIEKIENMFQNEKKLVIENLQKTNREKKKENDNNKNLLSPSSLSLLYEETPLSTNINYDFNCPTTITNNNLNININNNTNTDTNSKTITNINYKNFNTTTTATFLTLTDRVDEWFSPNYQNHIYPRIDETEITKKKIEPIIIFNDSLNRKDQEMFEDSDDVFATGFQPKNNRKRKKPRKNKN</sequence>
<reference evidence="8" key="1">
    <citation type="submission" date="2022-08" db="EMBL/GenBank/DDBJ databases">
        <title>Novel sulfate-reducing endosymbionts in the free-living metamonad Anaeramoeba.</title>
        <authorList>
            <person name="Jerlstrom-Hultqvist J."/>
            <person name="Cepicka I."/>
            <person name="Gallot-Lavallee L."/>
            <person name="Salas-Leiva D."/>
            <person name="Curtis B.A."/>
            <person name="Zahonova K."/>
            <person name="Pipaliya S."/>
            <person name="Dacks J."/>
            <person name="Roger A.J."/>
        </authorList>
    </citation>
    <scope>NUCLEOTIDE SEQUENCE</scope>
    <source>
        <strain evidence="8">Schooner1</strain>
    </source>
</reference>
<dbReference type="Pfam" id="PF07535">
    <property type="entry name" value="zf-DBF"/>
    <property type="match status" value="1"/>
</dbReference>
<feature type="coiled-coil region" evidence="5">
    <location>
        <begin position="334"/>
        <end position="361"/>
    </location>
</feature>
<dbReference type="Proteomes" id="UP001150062">
    <property type="component" value="Unassembled WGS sequence"/>
</dbReference>
<feature type="compositionally biased region" description="Basic residues" evidence="6">
    <location>
        <begin position="269"/>
        <end position="283"/>
    </location>
</feature>
<evidence type="ECO:0000256" key="6">
    <source>
        <dbReference type="SAM" id="MobiDB-lite"/>
    </source>
</evidence>
<gene>
    <name evidence="8" type="ORF">M0813_12027</name>
</gene>
<dbReference type="InterPro" id="IPR038545">
    <property type="entry name" value="Znf_DBF_sf"/>
</dbReference>
<comment type="caution">
    <text evidence="8">The sequence shown here is derived from an EMBL/GenBank/DDBJ whole genome shotgun (WGS) entry which is preliminary data.</text>
</comment>
<feature type="region of interest" description="Disordered" evidence="6">
    <location>
        <begin position="264"/>
        <end position="283"/>
    </location>
</feature>
<dbReference type="Gene3D" id="6.10.250.3410">
    <property type="entry name" value="DBF zinc finger"/>
    <property type="match status" value="1"/>
</dbReference>
<evidence type="ECO:0000256" key="2">
    <source>
        <dbReference type="ARBA" id="ARBA00022771"/>
    </source>
</evidence>
<protein>
    <submittedName>
        <fullName evidence="8">Protein dbf4</fullName>
    </submittedName>
</protein>
<evidence type="ECO:0000256" key="5">
    <source>
        <dbReference type="SAM" id="Coils"/>
    </source>
</evidence>
<dbReference type="PROSITE" id="PS51265">
    <property type="entry name" value="ZF_DBF4"/>
    <property type="match status" value="1"/>
</dbReference>
<evidence type="ECO:0000256" key="3">
    <source>
        <dbReference type="ARBA" id="ARBA00022833"/>
    </source>
</evidence>
<keyword evidence="5" id="KW-0175">Coiled coil</keyword>
<dbReference type="InterPro" id="IPR006572">
    <property type="entry name" value="Znf_DBF"/>
</dbReference>
<evidence type="ECO:0000313" key="9">
    <source>
        <dbReference type="Proteomes" id="UP001150062"/>
    </source>
</evidence>
<evidence type="ECO:0000256" key="1">
    <source>
        <dbReference type="ARBA" id="ARBA00022723"/>
    </source>
</evidence>
<dbReference type="SMART" id="SM00586">
    <property type="entry name" value="ZnF_DBF"/>
    <property type="match status" value="1"/>
</dbReference>
<proteinExistence type="predicted"/>
<keyword evidence="9" id="KW-1185">Reference proteome</keyword>
<dbReference type="EMBL" id="JAOAOG010000017">
    <property type="protein sequence ID" value="KAJ6254718.1"/>
    <property type="molecule type" value="Genomic_DNA"/>
</dbReference>
<organism evidence="8 9">
    <name type="scientific">Anaeramoeba flamelloides</name>
    <dbReference type="NCBI Taxonomy" id="1746091"/>
    <lineage>
        <taxon>Eukaryota</taxon>
        <taxon>Metamonada</taxon>
        <taxon>Anaeramoebidae</taxon>
        <taxon>Anaeramoeba</taxon>
    </lineage>
</organism>
<name>A0ABQ8ZCV0_9EUKA</name>
<feature type="domain" description="DBF4-type" evidence="7">
    <location>
        <begin position="283"/>
        <end position="332"/>
    </location>
</feature>
<evidence type="ECO:0000256" key="4">
    <source>
        <dbReference type="PROSITE-ProRule" id="PRU00600"/>
    </source>
</evidence>
<keyword evidence="2 4" id="KW-0863">Zinc-finger</keyword>
<evidence type="ECO:0000259" key="7">
    <source>
        <dbReference type="PROSITE" id="PS51265"/>
    </source>
</evidence>
<feature type="compositionally biased region" description="Basic residues" evidence="6">
    <location>
        <begin position="494"/>
        <end position="506"/>
    </location>
</feature>
<evidence type="ECO:0000313" key="8">
    <source>
        <dbReference type="EMBL" id="KAJ6254718.1"/>
    </source>
</evidence>